<sequence length="326" mass="36734">MALPSSTAALRIFVDANPEAWFSRLRDQALCSDLNQAKASIRNREILLVDLLQEQGDLPEGHYIISARTHPPFPRVLARVMFKDKFASWCLPDCGNVALSKEEKEEADLTKRFRAQIEDMSEYEMVSRIHEEGWIEEAGRAPVIVPGSQWQVGLRDEVDEALVSVVDVEIKFRQHYQEVLTRAKLSPWMVPLWKELEKTQEGIQKVKLLQGLLESLNRYLKNRSTIQTPLKALMIDLIKAYLSANVYLFWATADLFQLASSCLEIPGPNKEKMRSAGGRVLRQYVAAVLCAEKGSQVFDAREGGKGVIKTIKAGSRSSWERTGSGS</sequence>
<dbReference type="OMA" id="HYLISAQ"/>
<gene>
    <name evidence="1" type="ORF">SMACR_08285</name>
</gene>
<dbReference type="Proteomes" id="UP000433876">
    <property type="component" value="Unassembled WGS sequence"/>
</dbReference>
<evidence type="ECO:0000313" key="2">
    <source>
        <dbReference type="Proteomes" id="UP000433876"/>
    </source>
</evidence>
<organism evidence="1 2">
    <name type="scientific">Sordaria macrospora</name>
    <dbReference type="NCBI Taxonomy" id="5147"/>
    <lineage>
        <taxon>Eukaryota</taxon>
        <taxon>Fungi</taxon>
        <taxon>Dikarya</taxon>
        <taxon>Ascomycota</taxon>
        <taxon>Pezizomycotina</taxon>
        <taxon>Sordariomycetes</taxon>
        <taxon>Sordariomycetidae</taxon>
        <taxon>Sordariales</taxon>
        <taxon>Sordariaceae</taxon>
        <taxon>Sordaria</taxon>
    </lineage>
</organism>
<dbReference type="AlphaFoldDB" id="A0A8S8ZE89"/>
<evidence type="ECO:0000313" key="1">
    <source>
        <dbReference type="EMBL" id="KAA8624027.1"/>
    </source>
</evidence>
<dbReference type="EMBL" id="NMPR01000273">
    <property type="protein sequence ID" value="KAA8624027.1"/>
    <property type="molecule type" value="Genomic_DNA"/>
</dbReference>
<accession>A0A8S8ZE89</accession>
<protein>
    <submittedName>
        <fullName evidence="1">Uncharacterized protein</fullName>
    </submittedName>
</protein>
<reference evidence="1 2" key="1">
    <citation type="submission" date="2017-07" db="EMBL/GenBank/DDBJ databases">
        <title>Genome sequence of the Sordaria macrospora wild type strain R19027.</title>
        <authorList>
            <person name="Nowrousian M."/>
            <person name="Teichert I."/>
            <person name="Kueck U."/>
        </authorList>
    </citation>
    <scope>NUCLEOTIDE SEQUENCE [LARGE SCALE GENOMIC DNA]</scope>
    <source>
        <strain evidence="1 2">R19027</strain>
        <tissue evidence="1">Mycelium</tissue>
    </source>
</reference>
<proteinExistence type="predicted"/>
<dbReference type="VEuPathDB" id="FungiDB:SMAC_08285"/>
<comment type="caution">
    <text evidence="1">The sequence shown here is derived from an EMBL/GenBank/DDBJ whole genome shotgun (WGS) entry which is preliminary data.</text>
</comment>
<name>A0A8S8ZE89_SORMA</name>